<gene>
    <name evidence="1" type="ORF">BSZ19_40610</name>
</gene>
<dbReference type="AlphaFoldDB" id="A0A1Y2JC58"/>
<evidence type="ECO:0000313" key="2">
    <source>
        <dbReference type="Proteomes" id="UP000193335"/>
    </source>
</evidence>
<comment type="caution">
    <text evidence="1">The sequence shown here is derived from an EMBL/GenBank/DDBJ whole genome shotgun (WGS) entry which is preliminary data.</text>
</comment>
<organism evidence="1 2">
    <name type="scientific">Bradyrhizobium japonicum</name>
    <dbReference type="NCBI Taxonomy" id="375"/>
    <lineage>
        <taxon>Bacteria</taxon>
        <taxon>Pseudomonadati</taxon>
        <taxon>Pseudomonadota</taxon>
        <taxon>Alphaproteobacteria</taxon>
        <taxon>Hyphomicrobiales</taxon>
        <taxon>Nitrobacteraceae</taxon>
        <taxon>Bradyrhizobium</taxon>
    </lineage>
</organism>
<proteinExistence type="predicted"/>
<name>A0A1Y2JC58_BRAJP</name>
<dbReference type="RefSeq" id="WP_085404527.1">
    <property type="nucleotide sequence ID" value="NZ_NAFL01000281.1"/>
</dbReference>
<sequence>MSSTIDPALVGTWEIMVPGRRGQSRWIWQIMNDGTYKFHAVPQRSAHPHEGTMIAANGHWTLQARRGLSGYSDGGAYEIRDTLAVITGKLGTGAWKRSAE</sequence>
<reference evidence="1 2" key="1">
    <citation type="submission" date="2017-03" db="EMBL/GenBank/DDBJ databases">
        <title>Whole genome sequences of fourteen strains of Bradyrhizobium canariense and one strain of Bradyrhizobium japonicum isolated from Lupinus (Papilionoideae: Genisteae) species in Algeria.</title>
        <authorList>
            <person name="Crovadore J."/>
            <person name="Chekireb D."/>
            <person name="Brachmann A."/>
            <person name="Chablais R."/>
            <person name="Cochard B."/>
            <person name="Lefort F."/>
        </authorList>
    </citation>
    <scope>NUCLEOTIDE SEQUENCE [LARGE SCALE GENOMIC DNA]</scope>
    <source>
        <strain evidence="1 2">UBMA197</strain>
    </source>
</reference>
<accession>A0A1Y2JC58</accession>
<dbReference type="EMBL" id="NAFL01000281">
    <property type="protein sequence ID" value="OSJ24985.1"/>
    <property type="molecule type" value="Genomic_DNA"/>
</dbReference>
<protein>
    <submittedName>
        <fullName evidence="1">Uncharacterized protein</fullName>
    </submittedName>
</protein>
<evidence type="ECO:0000313" key="1">
    <source>
        <dbReference type="EMBL" id="OSJ24985.1"/>
    </source>
</evidence>
<dbReference type="Proteomes" id="UP000193335">
    <property type="component" value="Unassembled WGS sequence"/>
</dbReference>